<organism evidence="2">
    <name type="scientific">Proteus mirabilis</name>
    <dbReference type="NCBI Taxonomy" id="584"/>
    <lineage>
        <taxon>Bacteria</taxon>
        <taxon>Pseudomonadati</taxon>
        <taxon>Pseudomonadota</taxon>
        <taxon>Gammaproteobacteria</taxon>
        <taxon>Enterobacterales</taxon>
        <taxon>Morganellaceae</taxon>
        <taxon>Proteus</taxon>
    </lineage>
</organism>
<protein>
    <submittedName>
        <fullName evidence="2">Gt6</fullName>
    </submittedName>
</protein>
<dbReference type="CDD" id="cd03811">
    <property type="entry name" value="GT4_GT28_WabH-like"/>
    <property type="match status" value="1"/>
</dbReference>
<name>A0A385JMN0_PROMI</name>
<proteinExistence type="predicted"/>
<sequence length="355" mass="41441">MKILIVVKWLINGGAENNIIRIANFLNKNGFDIDILVLNDTAEKPLIKVINKGIKNIFVMKKKYNFLTFVLKNKKKYKIIICGDHRIGVYFSIFKYFYLEKKTKIICRCINNLDLLIGSKNFLYKKLFNYFFKKIDIIISQCKEMEKNLKNEWKVNDVITIYNPVNKSKIIKSTINNKNFIFIGRFSKQKKLDFMLKAFNLALRENNDIHLTLVGYREWMAEDKLVKKDLDSFIVNNNLQNKVNIINYSKNTFNYLLNSDIFLLTSEYEGFPNVLLEANSLGLPVISVDCPFGPKEIINQDNGLLVNKESYIEFSKKIILSTQINWDPIKISNSTILYDENKQYSKLINVIKGLS</sequence>
<dbReference type="PANTHER" id="PTHR12526">
    <property type="entry name" value="GLYCOSYLTRANSFERASE"/>
    <property type="match status" value="1"/>
</dbReference>
<evidence type="ECO:0000313" key="2">
    <source>
        <dbReference type="EMBL" id="AXY99602.1"/>
    </source>
</evidence>
<dbReference type="Gene3D" id="3.40.50.2000">
    <property type="entry name" value="Glycogen Phosphorylase B"/>
    <property type="match status" value="2"/>
</dbReference>
<reference evidence="2" key="1">
    <citation type="journal article" date="2017" name="PLoS ONE">
        <title>Genetic diversity of the O antigens of Proteus species and the development of a suspension array for molecular serotyping.</title>
        <authorList>
            <person name="Yu X."/>
            <person name="Torzewska A."/>
            <person name="Zhang X."/>
            <person name="Yin Z."/>
            <person name="Drzewiecka D."/>
            <person name="Cao H."/>
            <person name="Liu B."/>
            <person name="Knirel Y.A."/>
            <person name="Rozalski A."/>
            <person name="Wang L."/>
        </authorList>
    </citation>
    <scope>NUCLEOTIDE SEQUENCE</scope>
    <source>
        <strain evidence="2">PrK 49/57</strain>
    </source>
</reference>
<dbReference type="GO" id="GO:1901135">
    <property type="term" value="P:carbohydrate derivative metabolic process"/>
    <property type="evidence" value="ECO:0007669"/>
    <property type="project" value="UniProtKB-ARBA"/>
</dbReference>
<evidence type="ECO:0000259" key="1">
    <source>
        <dbReference type="Pfam" id="PF00534"/>
    </source>
</evidence>
<dbReference type="PANTHER" id="PTHR12526:SF630">
    <property type="entry name" value="GLYCOSYLTRANSFERASE"/>
    <property type="match status" value="1"/>
</dbReference>
<dbReference type="Pfam" id="PF00534">
    <property type="entry name" value="Glycos_transf_1"/>
    <property type="match status" value="1"/>
</dbReference>
<accession>A0A385JMN0</accession>
<dbReference type="SUPFAM" id="SSF53756">
    <property type="entry name" value="UDP-Glycosyltransferase/glycogen phosphorylase"/>
    <property type="match status" value="1"/>
</dbReference>
<feature type="domain" description="Glycosyl transferase family 1" evidence="1">
    <location>
        <begin position="176"/>
        <end position="319"/>
    </location>
</feature>
<dbReference type="EMBL" id="KY710703">
    <property type="protein sequence ID" value="AXY99602.1"/>
    <property type="molecule type" value="Genomic_DNA"/>
</dbReference>
<dbReference type="InterPro" id="IPR001296">
    <property type="entry name" value="Glyco_trans_1"/>
</dbReference>
<dbReference type="GO" id="GO:0016757">
    <property type="term" value="F:glycosyltransferase activity"/>
    <property type="evidence" value="ECO:0007669"/>
    <property type="project" value="InterPro"/>
</dbReference>
<dbReference type="AlphaFoldDB" id="A0A385JMN0"/>